<dbReference type="Pfam" id="PF12019">
    <property type="entry name" value="GspH"/>
    <property type="match status" value="1"/>
</dbReference>
<keyword evidence="5" id="KW-0997">Cell inner membrane</keyword>
<dbReference type="Pfam" id="PF07963">
    <property type="entry name" value="N_methyl"/>
    <property type="match status" value="1"/>
</dbReference>
<comment type="caution">
    <text evidence="13">The sequence shown here is derived from an EMBL/GenBank/DDBJ whole genome shotgun (WGS) entry which is preliminary data.</text>
</comment>
<dbReference type="InterPro" id="IPR045584">
    <property type="entry name" value="Pilin-like"/>
</dbReference>
<evidence type="ECO:0000256" key="9">
    <source>
        <dbReference type="ARBA" id="ARBA00025772"/>
    </source>
</evidence>
<evidence type="ECO:0000256" key="10">
    <source>
        <dbReference type="ARBA" id="ARBA00030775"/>
    </source>
</evidence>
<keyword evidence="4" id="KW-0488">Methylation</keyword>
<feature type="transmembrane region" description="Helical" evidence="11">
    <location>
        <begin position="6"/>
        <end position="27"/>
    </location>
</feature>
<keyword evidence="7 11" id="KW-1133">Transmembrane helix</keyword>
<dbReference type="InterPro" id="IPR022346">
    <property type="entry name" value="T2SS_GspH"/>
</dbReference>
<gene>
    <name evidence="13" type="ORF">ACFOKJ_01005</name>
</gene>
<dbReference type="NCBIfam" id="TIGR02532">
    <property type="entry name" value="IV_pilin_GFxxxE"/>
    <property type="match status" value="1"/>
</dbReference>
<keyword evidence="8 11" id="KW-0472">Membrane</keyword>
<comment type="similarity">
    <text evidence="9">Belongs to the GSP H family.</text>
</comment>
<keyword evidence="14" id="KW-1185">Reference proteome</keyword>
<comment type="subcellular location">
    <subcellularLocation>
        <location evidence="1">Cell inner membrane</location>
        <topology evidence="1">Single-pass membrane protein</topology>
    </subcellularLocation>
</comment>
<keyword evidence="3" id="KW-1003">Cell membrane</keyword>
<name>A0ABV7TR70_9NEIS</name>
<evidence type="ECO:0000256" key="2">
    <source>
        <dbReference type="ARBA" id="ARBA00021549"/>
    </source>
</evidence>
<proteinExistence type="inferred from homology"/>
<evidence type="ECO:0000256" key="11">
    <source>
        <dbReference type="SAM" id="Phobius"/>
    </source>
</evidence>
<dbReference type="InterPro" id="IPR012902">
    <property type="entry name" value="N_methyl_site"/>
</dbReference>
<sequence>MRQLHGFTLIELLVALSLSLIMLLYAVADIGARIRLIGYQSALQQLSAQMARARSEARLQRLPVHVCAANLKINLDPQGCKPVRAGGGPQVWAQGAMLYVDRPGGRSGVYDSKELLQLAELAPGMMLSLVSAQPQLSFHRNGLLADSWAEFELKAVQDGWCQRLRIYKAGITTQLACP</sequence>
<evidence type="ECO:0000256" key="1">
    <source>
        <dbReference type="ARBA" id="ARBA00004377"/>
    </source>
</evidence>
<organism evidence="13 14">
    <name type="scientific">Vogesella amnigena</name>
    <dbReference type="NCBI Taxonomy" id="1507449"/>
    <lineage>
        <taxon>Bacteria</taxon>
        <taxon>Pseudomonadati</taxon>
        <taxon>Pseudomonadota</taxon>
        <taxon>Betaproteobacteria</taxon>
        <taxon>Neisseriales</taxon>
        <taxon>Chromobacteriaceae</taxon>
        <taxon>Vogesella</taxon>
    </lineage>
</organism>
<feature type="domain" description="General secretion pathway GspH" evidence="12">
    <location>
        <begin position="42"/>
        <end position="170"/>
    </location>
</feature>
<evidence type="ECO:0000259" key="12">
    <source>
        <dbReference type="Pfam" id="PF12019"/>
    </source>
</evidence>
<reference evidence="14" key="1">
    <citation type="journal article" date="2019" name="Int. J. Syst. Evol. Microbiol.">
        <title>The Global Catalogue of Microorganisms (GCM) 10K type strain sequencing project: providing services to taxonomists for standard genome sequencing and annotation.</title>
        <authorList>
            <consortium name="The Broad Institute Genomics Platform"/>
            <consortium name="The Broad Institute Genome Sequencing Center for Infectious Disease"/>
            <person name="Wu L."/>
            <person name="Ma J."/>
        </authorList>
    </citation>
    <scope>NUCLEOTIDE SEQUENCE [LARGE SCALE GENOMIC DNA]</scope>
    <source>
        <strain evidence="14">KCTC 42195</strain>
    </source>
</reference>
<evidence type="ECO:0000256" key="8">
    <source>
        <dbReference type="ARBA" id="ARBA00023136"/>
    </source>
</evidence>
<dbReference type="Proteomes" id="UP001595636">
    <property type="component" value="Unassembled WGS sequence"/>
</dbReference>
<dbReference type="RefSeq" id="WP_390276117.1">
    <property type="nucleotide sequence ID" value="NZ_JBHRYH010000002.1"/>
</dbReference>
<dbReference type="Gene3D" id="3.55.40.10">
    <property type="entry name" value="minor pseudopilin epsh domain"/>
    <property type="match status" value="1"/>
</dbReference>
<keyword evidence="6 11" id="KW-0812">Transmembrane</keyword>
<evidence type="ECO:0000256" key="4">
    <source>
        <dbReference type="ARBA" id="ARBA00022481"/>
    </source>
</evidence>
<evidence type="ECO:0000313" key="14">
    <source>
        <dbReference type="Proteomes" id="UP001595636"/>
    </source>
</evidence>
<evidence type="ECO:0000313" key="13">
    <source>
        <dbReference type="EMBL" id="MFC3624725.1"/>
    </source>
</evidence>
<dbReference type="EMBL" id="JBHRYH010000002">
    <property type="protein sequence ID" value="MFC3624725.1"/>
    <property type="molecule type" value="Genomic_DNA"/>
</dbReference>
<evidence type="ECO:0000256" key="3">
    <source>
        <dbReference type="ARBA" id="ARBA00022475"/>
    </source>
</evidence>
<evidence type="ECO:0000256" key="6">
    <source>
        <dbReference type="ARBA" id="ARBA00022692"/>
    </source>
</evidence>
<evidence type="ECO:0000256" key="5">
    <source>
        <dbReference type="ARBA" id="ARBA00022519"/>
    </source>
</evidence>
<protein>
    <recommendedName>
        <fullName evidence="2">Type II secretion system protein H</fullName>
    </recommendedName>
    <alternativeName>
        <fullName evidence="10">General secretion pathway protein H</fullName>
    </alternativeName>
</protein>
<accession>A0ABV7TR70</accession>
<evidence type="ECO:0000256" key="7">
    <source>
        <dbReference type="ARBA" id="ARBA00022989"/>
    </source>
</evidence>
<dbReference type="SUPFAM" id="SSF54523">
    <property type="entry name" value="Pili subunits"/>
    <property type="match status" value="1"/>
</dbReference>